<feature type="region of interest" description="Disordered" evidence="1">
    <location>
        <begin position="246"/>
        <end position="423"/>
    </location>
</feature>
<feature type="compositionally biased region" description="Polar residues" evidence="1">
    <location>
        <begin position="382"/>
        <end position="393"/>
    </location>
</feature>
<feature type="compositionally biased region" description="Basic and acidic residues" evidence="1">
    <location>
        <begin position="401"/>
        <end position="422"/>
    </location>
</feature>
<proteinExistence type="predicted"/>
<dbReference type="OrthoDB" id="5906534at2759"/>
<dbReference type="PANTHER" id="PTHR23362:SF8">
    <property type="entry name" value="SPK DOMAIN-CONTAINING PROTEIN"/>
    <property type="match status" value="1"/>
</dbReference>
<dbReference type="InterPro" id="IPR053315">
    <property type="entry name" value="Peptidase_C14A"/>
</dbReference>
<feature type="domain" description="SPK" evidence="2">
    <location>
        <begin position="133"/>
        <end position="242"/>
    </location>
</feature>
<dbReference type="Proteomes" id="UP000230233">
    <property type="component" value="Unassembled WGS sequence"/>
</dbReference>
<keyword evidence="4" id="KW-1185">Reference proteome</keyword>
<dbReference type="SMART" id="SM00583">
    <property type="entry name" value="SPK"/>
    <property type="match status" value="2"/>
</dbReference>
<dbReference type="EMBL" id="PDUG01000017">
    <property type="protein sequence ID" value="PIC12893.1"/>
    <property type="molecule type" value="Genomic_DNA"/>
</dbReference>
<accession>A0A2G5SD90</accession>
<protein>
    <recommendedName>
        <fullName evidence="2">SPK domain-containing protein</fullName>
    </recommendedName>
</protein>
<evidence type="ECO:0000313" key="4">
    <source>
        <dbReference type="Proteomes" id="UP000230233"/>
    </source>
</evidence>
<comment type="caution">
    <text evidence="3">The sequence shown here is derived from an EMBL/GenBank/DDBJ whole genome shotgun (WGS) entry which is preliminary data.</text>
</comment>
<feature type="compositionally biased region" description="Basic and acidic residues" evidence="1">
    <location>
        <begin position="270"/>
        <end position="328"/>
    </location>
</feature>
<dbReference type="PANTHER" id="PTHR23362">
    <property type="entry name" value="L-PLASTIN-RELATED"/>
    <property type="match status" value="1"/>
</dbReference>
<evidence type="ECO:0000259" key="2">
    <source>
        <dbReference type="SMART" id="SM00583"/>
    </source>
</evidence>
<evidence type="ECO:0000313" key="3">
    <source>
        <dbReference type="EMBL" id="PIC12893.1"/>
    </source>
</evidence>
<gene>
    <name evidence="3" type="ORF">B9Z55_028130</name>
</gene>
<name>A0A2G5SD90_9PELO</name>
<dbReference type="AlphaFoldDB" id="A0A2G5SD90"/>
<dbReference type="InterPro" id="IPR006570">
    <property type="entry name" value="SPK_dom"/>
</dbReference>
<dbReference type="Pfam" id="PF04435">
    <property type="entry name" value="SPK"/>
    <property type="match status" value="2"/>
</dbReference>
<reference evidence="4" key="1">
    <citation type="submission" date="2017-10" db="EMBL/GenBank/DDBJ databases">
        <title>Rapid genome shrinkage in a self-fertile nematode reveals novel sperm competition proteins.</title>
        <authorList>
            <person name="Yin D."/>
            <person name="Schwarz E.M."/>
            <person name="Thomas C.G."/>
            <person name="Felde R.L."/>
            <person name="Korf I.F."/>
            <person name="Cutter A.D."/>
            <person name="Schartner C.M."/>
            <person name="Ralston E.J."/>
            <person name="Meyer B.J."/>
            <person name="Haag E.S."/>
        </authorList>
    </citation>
    <scope>NUCLEOTIDE SEQUENCE [LARGE SCALE GENOMIC DNA]</scope>
    <source>
        <strain evidence="4">JU1422</strain>
    </source>
</reference>
<evidence type="ECO:0000256" key="1">
    <source>
        <dbReference type="SAM" id="MobiDB-lite"/>
    </source>
</evidence>
<sequence length="617" mass="70675">MAPYCGFDQMNVKLLKFLVEQSTNATAPLVVIQLCQLFADTQQEGKGANFYRNRILRFRNKIHQIDELDMDAKVKLLFAISVPVDSYFLDDLRKDADVTVDDRDRITHYKKKNGDLELEGKHFQHVSRSASEKDEKLVELIAKKAQTATTPLRAFALAEEFIDLIGGVCKKNVAFRIREIGRELWTASKFDKQTRIKMLFLMAVPLHERTLAELREDATVDVDDKKRIKLYLAKDGSLKLEGKPKDKVWRRAKQQAKRPNLEYSEPEIPVARRRESTPPTRPHVDSASKVSDNKPPRTPRAEVLEKEQPRTLIEKTEKAGEEKERSQSDDLIYEDPDVPTPPPIIIKRAKPQAKRPNLKDSQAKLPVKQRRKSTPSARCHVDSTSQLPNNEPPQKTKAKKNQPETKIEKTGKADKEKEKNQADDLIYEDPDVLTQPPMIIKREPSVPSNSLKTEPVATVESKPFRIETPPPTHVPLEDAEKIDSKELLNSLRNLVCTLDSPFLGKLQKSMETTIKNYKEEKWISAEDARTTFNYSLLIANRNAPEEVVTNSSKSLKLFFLLLKNSLFFLNTKSLDSIHTKLKENIEQLEKHDKIYFLLRKLFCLSVCVCVCLSRTFT</sequence>
<feature type="domain" description="SPK" evidence="2">
    <location>
        <begin position="10"/>
        <end position="120"/>
    </location>
</feature>
<organism evidence="3 4">
    <name type="scientific">Caenorhabditis nigoni</name>
    <dbReference type="NCBI Taxonomy" id="1611254"/>
    <lineage>
        <taxon>Eukaryota</taxon>
        <taxon>Metazoa</taxon>
        <taxon>Ecdysozoa</taxon>
        <taxon>Nematoda</taxon>
        <taxon>Chromadorea</taxon>
        <taxon>Rhabditida</taxon>
        <taxon>Rhabditina</taxon>
        <taxon>Rhabditomorpha</taxon>
        <taxon>Rhabditoidea</taxon>
        <taxon>Rhabditidae</taxon>
        <taxon>Peloderinae</taxon>
        <taxon>Caenorhabditis</taxon>
    </lineage>
</organism>